<keyword evidence="2" id="KW-1185">Reference proteome</keyword>
<organism evidence="1 2">
    <name type="scientific">Cellulomonas iranensis</name>
    <dbReference type="NCBI Taxonomy" id="76862"/>
    <lineage>
        <taxon>Bacteria</taxon>
        <taxon>Bacillati</taxon>
        <taxon>Actinomycetota</taxon>
        <taxon>Actinomycetes</taxon>
        <taxon>Micrococcales</taxon>
        <taxon>Cellulomonadaceae</taxon>
        <taxon>Cellulomonas</taxon>
    </lineage>
</organism>
<reference evidence="1 2" key="1">
    <citation type="submission" date="2023-07" db="EMBL/GenBank/DDBJ databases">
        <title>Sequencing the genomes of 1000 actinobacteria strains.</title>
        <authorList>
            <person name="Klenk H.-P."/>
        </authorList>
    </citation>
    <scope>NUCLEOTIDE SEQUENCE [LARGE SCALE GENOMIC DNA]</scope>
    <source>
        <strain evidence="1 2">DSM 14785</strain>
    </source>
</reference>
<gene>
    <name evidence="1" type="ORF">JO380_000522</name>
</gene>
<proteinExistence type="predicted"/>
<dbReference type="Proteomes" id="UP001240250">
    <property type="component" value="Unassembled WGS sequence"/>
</dbReference>
<evidence type="ECO:0000313" key="2">
    <source>
        <dbReference type="Proteomes" id="UP001240250"/>
    </source>
</evidence>
<comment type="caution">
    <text evidence="1">The sequence shown here is derived from an EMBL/GenBank/DDBJ whole genome shotgun (WGS) entry which is preliminary data.</text>
</comment>
<sequence>MRRGTPRRTARTGRLFRMMDRLPHAGGVCDDHPVTRFTLIIA</sequence>
<evidence type="ECO:0000313" key="1">
    <source>
        <dbReference type="EMBL" id="MDQ0424141.1"/>
    </source>
</evidence>
<name>A0ABU0GFL5_9CELL</name>
<protein>
    <submittedName>
        <fullName evidence="1">Uncharacterized protein</fullName>
    </submittedName>
</protein>
<dbReference type="EMBL" id="JAUSVM010000001">
    <property type="protein sequence ID" value="MDQ0424141.1"/>
    <property type="molecule type" value="Genomic_DNA"/>
</dbReference>
<accession>A0ABU0GFL5</accession>